<proteinExistence type="predicted"/>
<reference evidence="1" key="1">
    <citation type="submission" date="2020-10" db="EMBL/GenBank/DDBJ databases">
        <authorList>
            <person name="Gilroy R."/>
        </authorList>
    </citation>
    <scope>NUCLEOTIDE SEQUENCE</scope>
    <source>
        <strain evidence="1">ChiSjej4B22-9803</strain>
    </source>
</reference>
<dbReference type="Pfam" id="PF13646">
    <property type="entry name" value="HEAT_2"/>
    <property type="match status" value="1"/>
</dbReference>
<evidence type="ECO:0000313" key="2">
    <source>
        <dbReference type="Proteomes" id="UP000824111"/>
    </source>
</evidence>
<comment type="caution">
    <text evidence="1">The sequence shown here is derived from an EMBL/GenBank/DDBJ whole genome shotgun (WGS) entry which is preliminary data.</text>
</comment>
<reference evidence="1" key="2">
    <citation type="journal article" date="2021" name="PeerJ">
        <title>Extensive microbial diversity within the chicken gut microbiome revealed by metagenomics and culture.</title>
        <authorList>
            <person name="Gilroy R."/>
            <person name="Ravi A."/>
            <person name="Getino M."/>
            <person name="Pursley I."/>
            <person name="Horton D.L."/>
            <person name="Alikhan N.F."/>
            <person name="Baker D."/>
            <person name="Gharbi K."/>
            <person name="Hall N."/>
            <person name="Watson M."/>
            <person name="Adriaenssens E.M."/>
            <person name="Foster-Nyarko E."/>
            <person name="Jarju S."/>
            <person name="Secka A."/>
            <person name="Antonio M."/>
            <person name="Oren A."/>
            <person name="Chaudhuri R.R."/>
            <person name="La Ragione R."/>
            <person name="Hildebrand F."/>
            <person name="Pallen M.J."/>
        </authorList>
    </citation>
    <scope>NUCLEOTIDE SEQUENCE</scope>
    <source>
        <strain evidence="1">ChiSjej4B22-9803</strain>
    </source>
</reference>
<dbReference type="AlphaFoldDB" id="A0A9D1S773"/>
<dbReference type="InterPro" id="IPR011989">
    <property type="entry name" value="ARM-like"/>
</dbReference>
<dbReference type="EMBL" id="DVND01000170">
    <property type="protein sequence ID" value="HIU49028.1"/>
    <property type="molecule type" value="Genomic_DNA"/>
</dbReference>
<organism evidence="1 2">
    <name type="scientific">Candidatus Avimonoglobus intestinipullorum</name>
    <dbReference type="NCBI Taxonomy" id="2840699"/>
    <lineage>
        <taxon>Bacteria</taxon>
        <taxon>Bacillati</taxon>
        <taxon>Bacillota</taxon>
        <taxon>Clostridia</taxon>
        <taxon>Eubacteriales</taxon>
        <taxon>Candidatus Avimonoglobus</taxon>
    </lineage>
</organism>
<gene>
    <name evidence="1" type="ORF">IAB04_06655</name>
</gene>
<dbReference type="InterPro" id="IPR016024">
    <property type="entry name" value="ARM-type_fold"/>
</dbReference>
<dbReference type="Proteomes" id="UP000824111">
    <property type="component" value="Unassembled WGS sequence"/>
</dbReference>
<accession>A0A9D1S773</accession>
<dbReference type="Gene3D" id="1.25.10.10">
    <property type="entry name" value="Leucine-rich Repeat Variant"/>
    <property type="match status" value="1"/>
</dbReference>
<protein>
    <submittedName>
        <fullName evidence="1">HEAT repeat domain-containing protein</fullName>
    </submittedName>
</protein>
<dbReference type="SUPFAM" id="SSF48371">
    <property type="entry name" value="ARM repeat"/>
    <property type="match status" value="1"/>
</dbReference>
<name>A0A9D1S773_9FIRM</name>
<evidence type="ECO:0000313" key="1">
    <source>
        <dbReference type="EMBL" id="HIU49028.1"/>
    </source>
</evidence>
<sequence length="111" mass="12402">MFGKVNAERLVKRKKWNDLRHAAERGDKETLIQIAEQCGTVTADEAYNILVNMLENSDVEVRTAAVRALGKMGKETAATHIRRIMMHEENASGEIAEAIHIALSEIKSNSR</sequence>